<dbReference type="OrthoDB" id="1489890at2"/>
<keyword evidence="2" id="KW-1185">Reference proteome</keyword>
<dbReference type="RefSeq" id="WP_096349857.1">
    <property type="nucleotide sequence ID" value="NZ_AP017313.1"/>
</dbReference>
<organism evidence="1 2">
    <name type="scientific">Mucilaginibacter gotjawali</name>
    <dbReference type="NCBI Taxonomy" id="1550579"/>
    <lineage>
        <taxon>Bacteria</taxon>
        <taxon>Pseudomonadati</taxon>
        <taxon>Bacteroidota</taxon>
        <taxon>Sphingobacteriia</taxon>
        <taxon>Sphingobacteriales</taxon>
        <taxon>Sphingobacteriaceae</taxon>
        <taxon>Mucilaginibacter</taxon>
    </lineage>
</organism>
<evidence type="ECO:0000313" key="1">
    <source>
        <dbReference type="EMBL" id="BAU52542.1"/>
    </source>
</evidence>
<dbReference type="Proteomes" id="UP000218263">
    <property type="component" value="Chromosome"/>
</dbReference>
<evidence type="ECO:0000313" key="2">
    <source>
        <dbReference type="Proteomes" id="UP000218263"/>
    </source>
</evidence>
<protein>
    <submittedName>
        <fullName evidence="1">Uncharacterized protein</fullName>
    </submittedName>
</protein>
<accession>A0A110B150</accession>
<sequence>MPPPTPITNLHLASGSAIAAALSNLKGTFNGINGWQNAANNKYIIDTVDEIGRDFRAGSINNIEIVNYIATSACIHCFNGWSYLSSSINSLLEGDYGNAIHSAYYAELRGITSFLASQGIGVFNGNNVIIDQLGVAHEATPKKLQTHVFAKQAFDEWLNNPANSETLLKSFIIENSSLSDWMVATGFSTDMAPRLASIWLQDWSIDLSVINTEQKLRNYVSYNPQNFDLSIVRGADNIRDRVSFIVELWKLCSPNEIFPNSILRNTYEMLYSNLFSMNLTELDRVKDWNPILTALGKNPADNRSDFIIQFLLRQIEPANNIVFDYANSVRYSVPVLEHETNPIGIISRACLILLVNTKIVESMLKQSGTTKADLRFWFDNIGLKLGYWNAGAEPYLLSDLWSDVELELDSLEAWVSNPSTIFTPYNYKTNFKGSMPHFRHLGKACLWNIGL</sequence>
<gene>
    <name evidence="1" type="ORF">MgSA37_00704</name>
</gene>
<name>A0A110B150_9SPHI</name>
<reference evidence="1 2" key="1">
    <citation type="submission" date="2015-12" db="EMBL/GenBank/DDBJ databases">
        <title>Genome sequence of Mucilaginibacter gotjawali.</title>
        <authorList>
            <person name="Lee J.S."/>
            <person name="Lee K.C."/>
            <person name="Kim K.K."/>
            <person name="Lee B.W."/>
        </authorList>
    </citation>
    <scope>NUCLEOTIDE SEQUENCE [LARGE SCALE GENOMIC DNA]</scope>
    <source>
        <strain evidence="1 2">SA3-7</strain>
    </source>
</reference>
<dbReference type="EMBL" id="AP017313">
    <property type="protein sequence ID" value="BAU52542.1"/>
    <property type="molecule type" value="Genomic_DNA"/>
</dbReference>
<dbReference type="AlphaFoldDB" id="A0A110B150"/>
<dbReference type="KEGG" id="mgot:MgSA37_00704"/>
<proteinExistence type="predicted"/>